<gene>
    <name evidence="2" type="ORF">GMARGA_LOCUS5206</name>
</gene>
<evidence type="ECO:0000313" key="3">
    <source>
        <dbReference type="Proteomes" id="UP000789901"/>
    </source>
</evidence>
<sequence>MVLKERISANILVKSIPKVDYEDSEFEHYCQILDRIVNPKNNESLFKKNIPLCRQNTYVHTLFKEVSKDDPKIIKNEISPDNQEAKRFDKVIGLSTTTSKDDLILIMEKELEAKEEKIKYLETQIQKKQDKYDRLSFEYDRIRNKLEMENNERS</sequence>
<accession>A0ABN7UDK0</accession>
<comment type="caution">
    <text evidence="2">The sequence shown here is derived from an EMBL/GenBank/DDBJ whole genome shotgun (WGS) entry which is preliminary data.</text>
</comment>
<name>A0ABN7UDK0_GIGMA</name>
<keyword evidence="3" id="KW-1185">Reference proteome</keyword>
<protein>
    <submittedName>
        <fullName evidence="2">30959_t:CDS:1</fullName>
    </submittedName>
</protein>
<dbReference type="Proteomes" id="UP000789901">
    <property type="component" value="Unassembled WGS sequence"/>
</dbReference>
<evidence type="ECO:0000313" key="2">
    <source>
        <dbReference type="EMBL" id="CAG8565064.1"/>
    </source>
</evidence>
<dbReference type="EMBL" id="CAJVQB010002175">
    <property type="protein sequence ID" value="CAG8565064.1"/>
    <property type="molecule type" value="Genomic_DNA"/>
</dbReference>
<reference evidence="2 3" key="1">
    <citation type="submission" date="2021-06" db="EMBL/GenBank/DDBJ databases">
        <authorList>
            <person name="Kallberg Y."/>
            <person name="Tangrot J."/>
            <person name="Rosling A."/>
        </authorList>
    </citation>
    <scope>NUCLEOTIDE SEQUENCE [LARGE SCALE GENOMIC DNA]</scope>
    <source>
        <strain evidence="2 3">120-4 pot B 10/14</strain>
    </source>
</reference>
<feature type="coiled-coil region" evidence="1">
    <location>
        <begin position="104"/>
        <end position="152"/>
    </location>
</feature>
<evidence type="ECO:0000256" key="1">
    <source>
        <dbReference type="SAM" id="Coils"/>
    </source>
</evidence>
<proteinExistence type="predicted"/>
<keyword evidence="1" id="KW-0175">Coiled coil</keyword>
<organism evidence="2 3">
    <name type="scientific">Gigaspora margarita</name>
    <dbReference type="NCBI Taxonomy" id="4874"/>
    <lineage>
        <taxon>Eukaryota</taxon>
        <taxon>Fungi</taxon>
        <taxon>Fungi incertae sedis</taxon>
        <taxon>Mucoromycota</taxon>
        <taxon>Glomeromycotina</taxon>
        <taxon>Glomeromycetes</taxon>
        <taxon>Diversisporales</taxon>
        <taxon>Gigasporaceae</taxon>
        <taxon>Gigaspora</taxon>
    </lineage>
</organism>